<reference evidence="2" key="1">
    <citation type="journal article" date="2019" name="Int. J. Syst. Evol. Microbiol.">
        <title>The Global Catalogue of Microorganisms (GCM) 10K type strain sequencing project: providing services to taxonomists for standard genome sequencing and annotation.</title>
        <authorList>
            <consortium name="The Broad Institute Genomics Platform"/>
            <consortium name="The Broad Institute Genome Sequencing Center for Infectious Disease"/>
            <person name="Wu L."/>
            <person name="Ma J."/>
        </authorList>
    </citation>
    <scope>NUCLEOTIDE SEQUENCE [LARGE SCALE GENOMIC DNA]</scope>
    <source>
        <strain evidence="2">CGMCC 4.7382</strain>
    </source>
</reference>
<evidence type="ECO:0000313" key="2">
    <source>
        <dbReference type="Proteomes" id="UP001596540"/>
    </source>
</evidence>
<dbReference type="InterPro" id="IPR007061">
    <property type="entry name" value="MST-like"/>
</dbReference>
<dbReference type="SUPFAM" id="SSF109854">
    <property type="entry name" value="DinB/YfiT-like putative metalloenzymes"/>
    <property type="match status" value="1"/>
</dbReference>
<accession>A0ABW2KCF1</accession>
<dbReference type="InterPro" id="IPR034660">
    <property type="entry name" value="DinB/YfiT-like"/>
</dbReference>
<dbReference type="Pfam" id="PF04978">
    <property type="entry name" value="MST"/>
    <property type="match status" value="1"/>
</dbReference>
<proteinExistence type="predicted"/>
<dbReference type="Gene3D" id="1.20.120.450">
    <property type="entry name" value="dinb family like domain"/>
    <property type="match status" value="1"/>
</dbReference>
<keyword evidence="2" id="KW-1185">Reference proteome</keyword>
<protein>
    <submittedName>
        <fullName evidence="1">DinB family protein</fullName>
    </submittedName>
</protein>
<dbReference type="EMBL" id="JBHTBH010000003">
    <property type="protein sequence ID" value="MFC7327682.1"/>
    <property type="molecule type" value="Genomic_DNA"/>
</dbReference>
<evidence type="ECO:0000313" key="1">
    <source>
        <dbReference type="EMBL" id="MFC7327682.1"/>
    </source>
</evidence>
<gene>
    <name evidence="1" type="ORF">ACFQRF_07985</name>
</gene>
<dbReference type="Proteomes" id="UP001596540">
    <property type="component" value="Unassembled WGS sequence"/>
</dbReference>
<comment type="caution">
    <text evidence="1">The sequence shown here is derived from an EMBL/GenBank/DDBJ whole genome shotgun (WGS) entry which is preliminary data.</text>
</comment>
<sequence length="168" mass="18524">MSDRPLPPTIADERTMLEGWLEFQRGTLAMKCAGLDDAQLREAAVPPSRITLLGLVRHMAEVERNWFRRILLGVEIAPIHGRDLSGIDGGFDLAGADGIDEALAVWRAEIAVGAENAAKLSLDDTVPLPELGADISLRWIYLHLIEEYARHNGHADLIRERIDGRTGV</sequence>
<name>A0ABW2KCF1_9ACTN</name>
<organism evidence="1 2">
    <name type="scientific">Marinactinospora rubrisoli</name>
    <dbReference type="NCBI Taxonomy" id="2715399"/>
    <lineage>
        <taxon>Bacteria</taxon>
        <taxon>Bacillati</taxon>
        <taxon>Actinomycetota</taxon>
        <taxon>Actinomycetes</taxon>
        <taxon>Streptosporangiales</taxon>
        <taxon>Nocardiopsidaceae</taxon>
        <taxon>Marinactinospora</taxon>
    </lineage>
</organism>
<dbReference type="RefSeq" id="WP_379870423.1">
    <property type="nucleotide sequence ID" value="NZ_JBHTBH010000003.1"/>
</dbReference>